<feature type="region of interest" description="Disordered" evidence="1">
    <location>
        <begin position="137"/>
        <end position="232"/>
    </location>
</feature>
<reference evidence="2" key="1">
    <citation type="journal article" date="2015" name="PeerJ">
        <title>First genomic representation of candidate bacterial phylum KSB3 points to enhanced environmental sensing as a trigger of wastewater bulking.</title>
        <authorList>
            <person name="Sekiguchi Y."/>
            <person name="Ohashi A."/>
            <person name="Parks D.H."/>
            <person name="Yamauchi T."/>
            <person name="Tyson G.W."/>
            <person name="Hugenholtz P."/>
        </authorList>
    </citation>
    <scope>NUCLEOTIDE SEQUENCE [LARGE SCALE GENOMIC DNA]</scope>
</reference>
<dbReference type="STRING" id="1499967.U27_03825"/>
<dbReference type="InterPro" id="IPR036779">
    <property type="entry name" value="LysM_dom_sf"/>
</dbReference>
<dbReference type="EMBL" id="DF820465">
    <property type="protein sequence ID" value="GAK56861.1"/>
    <property type="molecule type" value="Genomic_DNA"/>
</dbReference>
<name>A0A081BX06_VECG1</name>
<keyword evidence="3" id="KW-1185">Reference proteome</keyword>
<gene>
    <name evidence="2" type="ORF">U27_03825</name>
</gene>
<dbReference type="HOGENOM" id="CLU_1192903_0_0_0"/>
<proteinExistence type="predicted"/>
<evidence type="ECO:0000313" key="2">
    <source>
        <dbReference type="EMBL" id="GAK56861.1"/>
    </source>
</evidence>
<dbReference type="Proteomes" id="UP000030661">
    <property type="component" value="Unassembled WGS sequence"/>
</dbReference>
<dbReference type="AlphaFoldDB" id="A0A081BX06"/>
<evidence type="ECO:0000256" key="1">
    <source>
        <dbReference type="SAM" id="MobiDB-lite"/>
    </source>
</evidence>
<dbReference type="Gene3D" id="3.10.350.10">
    <property type="entry name" value="LysM domain"/>
    <property type="match status" value="1"/>
</dbReference>
<feature type="compositionally biased region" description="Acidic residues" evidence="1">
    <location>
        <begin position="223"/>
        <end position="232"/>
    </location>
</feature>
<evidence type="ECO:0000313" key="3">
    <source>
        <dbReference type="Proteomes" id="UP000030661"/>
    </source>
</evidence>
<sequence length="232" mass="25862">MKHRDILVWIGLYLLLMLFQPAQLGYAQGQGFVTPLPANAASLQNALPPGAVYERGKVRHVIDPRENLHILAAYYYGDPRQWQRIYRENRSVIRNPNRLPAGQTLQISVGESWRPLFMYQEWLQLAHRNGLWQPGQWQRAAKSSGQPMAVPISAGPESAQTTAPTTQTPPERKTPIPVTPKIEPTVPAEPIAPTVIPPVAEEPQPVEQTPVAEQTPQEKPAAEPEEEQAPAF</sequence>
<accession>A0A081BX06</accession>
<evidence type="ECO:0008006" key="4">
    <source>
        <dbReference type="Google" id="ProtNLM"/>
    </source>
</evidence>
<feature type="compositionally biased region" description="Low complexity" evidence="1">
    <location>
        <begin position="159"/>
        <end position="169"/>
    </location>
</feature>
<organism evidence="2">
    <name type="scientific">Vecturithrix granuli</name>
    <dbReference type="NCBI Taxonomy" id="1499967"/>
    <lineage>
        <taxon>Bacteria</taxon>
        <taxon>Candidatus Moduliflexota</taxon>
        <taxon>Candidatus Vecturitrichia</taxon>
        <taxon>Candidatus Vecturitrichales</taxon>
        <taxon>Candidatus Vecturitrichaceae</taxon>
        <taxon>Candidatus Vecturithrix</taxon>
    </lineage>
</organism>
<feature type="compositionally biased region" description="Low complexity" evidence="1">
    <location>
        <begin position="197"/>
        <end position="219"/>
    </location>
</feature>
<protein>
    <recommendedName>
        <fullName evidence="4">LysM domain-containing protein</fullName>
    </recommendedName>
</protein>